<keyword evidence="3 5" id="KW-1133">Transmembrane helix</keyword>
<dbReference type="STRING" id="59895.A0A118JVL6"/>
<evidence type="ECO:0000256" key="3">
    <source>
        <dbReference type="ARBA" id="ARBA00022989"/>
    </source>
</evidence>
<feature type="domain" description="Water stress and hypersensitive response" evidence="6">
    <location>
        <begin position="82"/>
        <end position="200"/>
    </location>
</feature>
<keyword evidence="2 5" id="KW-0812">Transmembrane</keyword>
<evidence type="ECO:0000313" key="8">
    <source>
        <dbReference type="Proteomes" id="UP000243975"/>
    </source>
</evidence>
<evidence type="ECO:0000259" key="6">
    <source>
        <dbReference type="SMART" id="SM00769"/>
    </source>
</evidence>
<keyword evidence="8" id="KW-1185">Reference proteome</keyword>
<evidence type="ECO:0000256" key="5">
    <source>
        <dbReference type="SAM" id="Phobius"/>
    </source>
</evidence>
<protein>
    <submittedName>
        <fullName evidence="7">Late embryogenesis abundant protein, LEA-14</fullName>
    </submittedName>
</protein>
<dbReference type="Gene3D" id="2.60.40.1820">
    <property type="match status" value="1"/>
</dbReference>
<evidence type="ECO:0000256" key="4">
    <source>
        <dbReference type="ARBA" id="ARBA00023136"/>
    </source>
</evidence>
<evidence type="ECO:0000313" key="7">
    <source>
        <dbReference type="EMBL" id="KVH92967.1"/>
    </source>
</evidence>
<dbReference type="InterPro" id="IPR004864">
    <property type="entry name" value="LEA_2"/>
</dbReference>
<feature type="transmembrane region" description="Helical" evidence="5">
    <location>
        <begin position="51"/>
        <end position="69"/>
    </location>
</feature>
<reference evidence="7 8" key="1">
    <citation type="journal article" date="2016" name="Sci. Rep.">
        <title>The genome sequence of the outbreeding globe artichoke constructed de novo incorporating a phase-aware low-pass sequencing strategy of F1 progeny.</title>
        <authorList>
            <person name="Scaglione D."/>
            <person name="Reyes-Chin-Wo S."/>
            <person name="Acquadro A."/>
            <person name="Froenicke L."/>
            <person name="Portis E."/>
            <person name="Beitel C."/>
            <person name="Tirone M."/>
            <person name="Mauro R."/>
            <person name="Lo Monaco A."/>
            <person name="Mauromicale G."/>
            <person name="Faccioli P."/>
            <person name="Cattivelli L."/>
            <person name="Rieseberg L."/>
            <person name="Michelmore R."/>
            <person name="Lanteri S."/>
        </authorList>
    </citation>
    <scope>NUCLEOTIDE SEQUENCE [LARGE SCALE GENOMIC DNA]</scope>
    <source>
        <strain evidence="7">2C</strain>
    </source>
</reference>
<accession>A0A118JVL6</accession>
<organism evidence="7 8">
    <name type="scientific">Cynara cardunculus var. scolymus</name>
    <name type="common">Globe artichoke</name>
    <name type="synonym">Cynara scolymus</name>
    <dbReference type="NCBI Taxonomy" id="59895"/>
    <lineage>
        <taxon>Eukaryota</taxon>
        <taxon>Viridiplantae</taxon>
        <taxon>Streptophyta</taxon>
        <taxon>Embryophyta</taxon>
        <taxon>Tracheophyta</taxon>
        <taxon>Spermatophyta</taxon>
        <taxon>Magnoliopsida</taxon>
        <taxon>eudicotyledons</taxon>
        <taxon>Gunneridae</taxon>
        <taxon>Pentapetalae</taxon>
        <taxon>asterids</taxon>
        <taxon>campanulids</taxon>
        <taxon>Asterales</taxon>
        <taxon>Asteraceae</taxon>
        <taxon>Carduoideae</taxon>
        <taxon>Cardueae</taxon>
        <taxon>Carduinae</taxon>
        <taxon>Cynara</taxon>
    </lineage>
</organism>
<dbReference type="GO" id="GO:0009269">
    <property type="term" value="P:response to desiccation"/>
    <property type="evidence" value="ECO:0007669"/>
    <property type="project" value="InterPro"/>
</dbReference>
<keyword evidence="4 5" id="KW-0472">Membrane</keyword>
<dbReference type="Pfam" id="PF03168">
    <property type="entry name" value="LEA_2"/>
    <property type="match status" value="1"/>
</dbReference>
<dbReference type="EMBL" id="LEKV01004800">
    <property type="protein sequence ID" value="KVH92967.1"/>
    <property type="molecule type" value="Genomic_DNA"/>
</dbReference>
<proteinExistence type="predicted"/>
<dbReference type="InterPro" id="IPR013990">
    <property type="entry name" value="WHy-dom"/>
</dbReference>
<dbReference type="PANTHER" id="PTHR31234:SF4">
    <property type="entry name" value="EXPRESSED PROTEIN"/>
    <property type="match status" value="1"/>
</dbReference>
<dbReference type="PANTHER" id="PTHR31234">
    <property type="entry name" value="LATE EMBRYOGENESIS ABUNDANT (LEA) HYDROXYPROLINE-RICH GLYCOPROTEIN FAMILY"/>
    <property type="match status" value="1"/>
</dbReference>
<name>A0A118JVL6_CYNCS</name>
<comment type="subcellular location">
    <subcellularLocation>
        <location evidence="1">Membrane</location>
        <topology evidence="1">Single-pass membrane protein</topology>
    </subcellularLocation>
</comment>
<evidence type="ECO:0000256" key="2">
    <source>
        <dbReference type="ARBA" id="ARBA00022692"/>
    </source>
</evidence>
<dbReference type="Gramene" id="KVH92967">
    <property type="protein sequence ID" value="KVH92967"/>
    <property type="gene ID" value="Ccrd_004963"/>
</dbReference>
<dbReference type="Proteomes" id="UP000243975">
    <property type="component" value="Unassembled WGS sequence"/>
</dbReference>
<sequence>MASGKSEPPRPTNYPYYDPLPSTPQPAQYYVVLPFYSPSGHRRCARLCRRYVSYAVAVLLLAGALYFLWPSDPYLKVINLRVDRLKIHATPKISIDITLGVTIKVRNPDVYSLDFRSLNVSVGYRGEELGFVTSDDGKVKAFGTSNIDATVVLDGAEVVKEAIFLIEDLVKGSIPFTTTSEIRGSLGILFFNFPIKAKLSCDVLMNTHNQTIERQDCYPATIEEEKDHATLYATVRVNVPYVCLTWYNSAGGLSCCWSRKAMDYDELVTVTVSTSKARIIWRILLRKIKKAKKNLYKFSDSSRFGYEACEYAQNFDQGLMSNDSDDLSRSFSARFAVPNSSIFQRKRLIA</sequence>
<dbReference type="SUPFAM" id="SSF117070">
    <property type="entry name" value="LEA14-like"/>
    <property type="match status" value="1"/>
</dbReference>
<evidence type="ECO:0000256" key="1">
    <source>
        <dbReference type="ARBA" id="ARBA00004167"/>
    </source>
</evidence>
<dbReference type="GO" id="GO:0016020">
    <property type="term" value="C:membrane"/>
    <property type="evidence" value="ECO:0007669"/>
    <property type="project" value="UniProtKB-SubCell"/>
</dbReference>
<dbReference type="GO" id="GO:0098542">
    <property type="term" value="P:defense response to other organism"/>
    <property type="evidence" value="ECO:0007669"/>
    <property type="project" value="InterPro"/>
</dbReference>
<gene>
    <name evidence="7" type="ORF">Ccrd_004963</name>
</gene>
<dbReference type="SMART" id="SM00769">
    <property type="entry name" value="WHy"/>
    <property type="match status" value="1"/>
</dbReference>
<dbReference type="AlphaFoldDB" id="A0A118JVL6"/>
<dbReference type="OMA" id="CILYSSA"/>
<dbReference type="InterPro" id="IPR044839">
    <property type="entry name" value="NDR1-like"/>
</dbReference>
<comment type="caution">
    <text evidence="7">The sequence shown here is derived from an EMBL/GenBank/DDBJ whole genome shotgun (WGS) entry which is preliminary data.</text>
</comment>